<proteinExistence type="predicted"/>
<dbReference type="EMBL" id="MFGM01000069">
    <property type="protein sequence ID" value="OGF34689.1"/>
    <property type="molecule type" value="Genomic_DNA"/>
</dbReference>
<accession>A0A1F5T6Z4</accession>
<gene>
    <name evidence="2" type="ORF">A2482_00875</name>
</gene>
<organism evidence="2 3">
    <name type="scientific">Candidatus Falkowbacteria bacterium RIFOXYC2_FULL_48_21</name>
    <dbReference type="NCBI Taxonomy" id="1798005"/>
    <lineage>
        <taxon>Bacteria</taxon>
        <taxon>Candidatus Falkowiibacteriota</taxon>
    </lineage>
</organism>
<protein>
    <submittedName>
        <fullName evidence="2">Uncharacterized protein</fullName>
    </submittedName>
</protein>
<evidence type="ECO:0000256" key="1">
    <source>
        <dbReference type="SAM" id="Phobius"/>
    </source>
</evidence>
<keyword evidence="1" id="KW-0472">Membrane</keyword>
<keyword evidence="1" id="KW-0812">Transmembrane</keyword>
<name>A0A1F5T6Z4_9BACT</name>
<dbReference type="Proteomes" id="UP000178656">
    <property type="component" value="Unassembled WGS sequence"/>
</dbReference>
<sequence>MKKAWSSAGMLVQKNPIWWFVFGLVLSFSWLPGTFFCVQHQDELGLVPFLSVSAINDLCTIYPGFFCFVEFIYQCGKDERSE</sequence>
<keyword evidence="1" id="KW-1133">Transmembrane helix</keyword>
<dbReference type="AlphaFoldDB" id="A0A1F5T6Z4"/>
<reference evidence="2 3" key="1">
    <citation type="journal article" date="2016" name="Nat. Commun.">
        <title>Thousands of microbial genomes shed light on interconnected biogeochemical processes in an aquifer system.</title>
        <authorList>
            <person name="Anantharaman K."/>
            <person name="Brown C.T."/>
            <person name="Hug L.A."/>
            <person name="Sharon I."/>
            <person name="Castelle C.J."/>
            <person name="Probst A.J."/>
            <person name="Thomas B.C."/>
            <person name="Singh A."/>
            <person name="Wilkins M.J."/>
            <person name="Karaoz U."/>
            <person name="Brodie E.L."/>
            <person name="Williams K.H."/>
            <person name="Hubbard S.S."/>
            <person name="Banfield J.F."/>
        </authorList>
    </citation>
    <scope>NUCLEOTIDE SEQUENCE [LARGE SCALE GENOMIC DNA]</scope>
</reference>
<comment type="caution">
    <text evidence="2">The sequence shown here is derived from an EMBL/GenBank/DDBJ whole genome shotgun (WGS) entry which is preliminary data.</text>
</comment>
<evidence type="ECO:0000313" key="3">
    <source>
        <dbReference type="Proteomes" id="UP000178656"/>
    </source>
</evidence>
<evidence type="ECO:0000313" key="2">
    <source>
        <dbReference type="EMBL" id="OGF34689.1"/>
    </source>
</evidence>
<feature type="transmembrane region" description="Helical" evidence="1">
    <location>
        <begin position="17"/>
        <end position="38"/>
    </location>
</feature>